<organism evidence="1 2">
    <name type="scientific">Drosophila gunungcola</name>
    <name type="common">fruit fly</name>
    <dbReference type="NCBI Taxonomy" id="103775"/>
    <lineage>
        <taxon>Eukaryota</taxon>
        <taxon>Metazoa</taxon>
        <taxon>Ecdysozoa</taxon>
        <taxon>Arthropoda</taxon>
        <taxon>Hexapoda</taxon>
        <taxon>Insecta</taxon>
        <taxon>Pterygota</taxon>
        <taxon>Neoptera</taxon>
        <taxon>Endopterygota</taxon>
        <taxon>Diptera</taxon>
        <taxon>Brachycera</taxon>
        <taxon>Muscomorpha</taxon>
        <taxon>Ephydroidea</taxon>
        <taxon>Drosophilidae</taxon>
        <taxon>Drosophila</taxon>
        <taxon>Sophophora</taxon>
    </lineage>
</organism>
<evidence type="ECO:0000313" key="1">
    <source>
        <dbReference type="EMBL" id="KAI8035765.1"/>
    </source>
</evidence>
<accession>A0A9Q0BL97</accession>
<keyword evidence="2" id="KW-1185">Reference proteome</keyword>
<name>A0A9Q0BL97_9MUSC</name>
<dbReference type="Proteomes" id="UP001059596">
    <property type="component" value="Unassembled WGS sequence"/>
</dbReference>
<comment type="caution">
    <text evidence="1">The sequence shown here is derived from an EMBL/GenBank/DDBJ whole genome shotgun (WGS) entry which is preliminary data.</text>
</comment>
<dbReference type="EMBL" id="JAMKOV010000031">
    <property type="protein sequence ID" value="KAI8035765.1"/>
    <property type="molecule type" value="Genomic_DNA"/>
</dbReference>
<sequence length="71" mass="8402">MSPQMIHGQNMLDGNISKWWENNKSAKRKTAKQLVTVWDCGIFFECQWVPTKDAYERLIVRIYESNLVLIK</sequence>
<evidence type="ECO:0000313" key="2">
    <source>
        <dbReference type="Proteomes" id="UP001059596"/>
    </source>
</evidence>
<protein>
    <submittedName>
        <fullName evidence="1">Uncharacterized protein</fullName>
    </submittedName>
</protein>
<proteinExistence type="predicted"/>
<gene>
    <name evidence="1" type="ORF">M5D96_011515</name>
</gene>
<dbReference type="AlphaFoldDB" id="A0A9Q0BL97"/>
<reference evidence="1" key="1">
    <citation type="journal article" date="2023" name="Genome Biol. Evol.">
        <title>Long-read-based Genome Assembly of Drosophila gunungcola Reveals Fewer Chemosensory Genes in Flower-breeding Species.</title>
        <authorList>
            <person name="Negi A."/>
            <person name="Liao B.Y."/>
            <person name="Yeh S.D."/>
        </authorList>
    </citation>
    <scope>NUCLEOTIDE SEQUENCE</scope>
    <source>
        <strain evidence="1">Sukarami</strain>
    </source>
</reference>